<organism evidence="2">
    <name type="scientific">marine metagenome</name>
    <dbReference type="NCBI Taxonomy" id="408172"/>
    <lineage>
        <taxon>unclassified sequences</taxon>
        <taxon>metagenomes</taxon>
        <taxon>ecological metagenomes</taxon>
    </lineage>
</organism>
<dbReference type="PANTHER" id="PTHR47572">
    <property type="entry name" value="LIPOPROTEIN-RELATED"/>
    <property type="match status" value="1"/>
</dbReference>
<dbReference type="InterPro" id="IPR051262">
    <property type="entry name" value="SMP-30/CGR1_Lactonase"/>
</dbReference>
<evidence type="ECO:0000259" key="1">
    <source>
        <dbReference type="Pfam" id="PF08450"/>
    </source>
</evidence>
<dbReference type="AlphaFoldDB" id="A0A381XJ19"/>
<dbReference type="InterPro" id="IPR011042">
    <property type="entry name" value="6-blade_b-propeller_TolB-like"/>
</dbReference>
<dbReference type="Gene3D" id="2.120.10.30">
    <property type="entry name" value="TolB, C-terminal domain"/>
    <property type="match status" value="1"/>
</dbReference>
<proteinExistence type="predicted"/>
<name>A0A381XJ19_9ZZZZ</name>
<protein>
    <recommendedName>
        <fullName evidence="1">SMP-30/Gluconolactonase/LRE-like region domain-containing protein</fullName>
    </recommendedName>
</protein>
<reference evidence="2" key="1">
    <citation type="submission" date="2018-05" db="EMBL/GenBank/DDBJ databases">
        <authorList>
            <person name="Lanie J.A."/>
            <person name="Ng W.-L."/>
            <person name="Kazmierczak K.M."/>
            <person name="Andrzejewski T.M."/>
            <person name="Davidsen T.M."/>
            <person name="Wayne K.J."/>
            <person name="Tettelin H."/>
            <person name="Glass J.I."/>
            <person name="Rusch D."/>
            <person name="Podicherti R."/>
            <person name="Tsui H.-C.T."/>
            <person name="Winkler M.E."/>
        </authorList>
    </citation>
    <scope>NUCLEOTIDE SEQUENCE</scope>
</reference>
<dbReference type="InterPro" id="IPR013658">
    <property type="entry name" value="SGL"/>
</dbReference>
<dbReference type="EMBL" id="UINC01015280">
    <property type="protein sequence ID" value="SVA64461.1"/>
    <property type="molecule type" value="Genomic_DNA"/>
</dbReference>
<evidence type="ECO:0000313" key="2">
    <source>
        <dbReference type="EMBL" id="SVA64461.1"/>
    </source>
</evidence>
<dbReference type="SUPFAM" id="SSF63829">
    <property type="entry name" value="Calcium-dependent phosphotriesterase"/>
    <property type="match status" value="1"/>
</dbReference>
<sequence length="306" mass="33095">MKKTYEELTDDLLFPEGPIFMPDGSIVLVEIARGTLTRVNVNGTKDIIAELGGGPNGAAVGPDGCVYVCNNGGFEWHDIDGLLIPGGQGKDYSGGRIEKVDLKTGFSEVIYSECDGNPLKGPNDIVFDKQGGFWFTDLGKTYGRQKDQGALFYAKIDGSFIKEVVFPIESPNGVGLSPNEDVVYVADTTPGRLWGYPISEPGVIKGPKSFGIHSGVHFIHGSSELVLFDSLAVDSEGWINVATIFKAGITRISPDKSKYEFFETDDMLTTNICFGGDDLKTAFITLSSTGRLVKTDWDVAGHKLNF</sequence>
<feature type="domain" description="SMP-30/Gluconolactonase/LRE-like region" evidence="1">
    <location>
        <begin position="14"/>
        <end position="287"/>
    </location>
</feature>
<gene>
    <name evidence="2" type="ORF">METZ01_LOCUS117315</name>
</gene>
<dbReference type="PANTHER" id="PTHR47572:SF5">
    <property type="entry name" value="BLR2277 PROTEIN"/>
    <property type="match status" value="1"/>
</dbReference>
<dbReference type="Pfam" id="PF08450">
    <property type="entry name" value="SGL"/>
    <property type="match status" value="1"/>
</dbReference>
<accession>A0A381XJ19</accession>